<dbReference type="InterPro" id="IPR021833">
    <property type="entry name" value="DUF3425"/>
</dbReference>
<feature type="region of interest" description="Disordered" evidence="1">
    <location>
        <begin position="1"/>
        <end position="71"/>
    </location>
</feature>
<dbReference type="EMBL" id="MVGC01000127">
    <property type="protein sequence ID" value="RJE23290.1"/>
    <property type="molecule type" value="Genomic_DNA"/>
</dbReference>
<evidence type="ECO:0000313" key="2">
    <source>
        <dbReference type="EMBL" id="RJE23290.1"/>
    </source>
</evidence>
<dbReference type="Pfam" id="PF11905">
    <property type="entry name" value="DUF3425"/>
    <property type="match status" value="1"/>
</dbReference>
<dbReference type="AlphaFoldDB" id="A0A3A2ZL52"/>
<feature type="compositionally biased region" description="Basic and acidic residues" evidence="1">
    <location>
        <begin position="38"/>
        <end position="48"/>
    </location>
</feature>
<proteinExistence type="predicted"/>
<gene>
    <name evidence="2" type="ORF">PHISCL_04364</name>
</gene>
<protein>
    <recommendedName>
        <fullName evidence="4">BZIP domain-containing protein</fullName>
    </recommendedName>
</protein>
<dbReference type="PANTHER" id="PTHR38116:SF1">
    <property type="entry name" value="BZIP DOMAIN-CONTAINING PROTEIN"/>
    <property type="match status" value="1"/>
</dbReference>
<dbReference type="STRING" id="2070753.A0A3A2ZL52"/>
<evidence type="ECO:0008006" key="4">
    <source>
        <dbReference type="Google" id="ProtNLM"/>
    </source>
</evidence>
<organism evidence="2 3">
    <name type="scientific">Aspergillus sclerotialis</name>
    <dbReference type="NCBI Taxonomy" id="2070753"/>
    <lineage>
        <taxon>Eukaryota</taxon>
        <taxon>Fungi</taxon>
        <taxon>Dikarya</taxon>
        <taxon>Ascomycota</taxon>
        <taxon>Pezizomycotina</taxon>
        <taxon>Eurotiomycetes</taxon>
        <taxon>Eurotiomycetidae</taxon>
        <taxon>Eurotiales</taxon>
        <taxon>Aspergillaceae</taxon>
        <taxon>Aspergillus</taxon>
        <taxon>Aspergillus subgen. Polypaecilum</taxon>
    </lineage>
</organism>
<feature type="compositionally biased region" description="Low complexity" evidence="1">
    <location>
        <begin position="49"/>
        <end position="66"/>
    </location>
</feature>
<dbReference type="Proteomes" id="UP000266188">
    <property type="component" value="Unassembled WGS sequence"/>
</dbReference>
<sequence length="277" mass="31798">MRQQVGNWTPEDDWTGVTDPKERRKLQNRLNQRAYRQRRQDKAVESKNRSPPSSESPSSLVPSGHSNVHPAESVGEIKCSNAPPHAGLYREWFEIAIHYSFMIGSPKTDHLISLTRLNVHKAINDNLEAIGMTPEWTCDDDALSIYNAAPPSFIESRIPASLQPTLIQRAIPHHPWLDFFPFPRMRDLLIIAGDSFDDDDLCHDLMAFWDTRNTGATLIVWGPASDPTNWEVTEGFARKWSWLLRDSPELLASSNSWRRRRGERPLVWRDLLGPREQ</sequence>
<comment type="caution">
    <text evidence="2">The sequence shown here is derived from an EMBL/GenBank/DDBJ whole genome shotgun (WGS) entry which is preliminary data.</text>
</comment>
<accession>A0A3A2ZL52</accession>
<dbReference type="CDD" id="cd14688">
    <property type="entry name" value="bZIP_YAP"/>
    <property type="match status" value="1"/>
</dbReference>
<reference evidence="3" key="1">
    <citation type="submission" date="2017-02" db="EMBL/GenBank/DDBJ databases">
        <authorList>
            <person name="Tafer H."/>
            <person name="Lopandic K."/>
        </authorList>
    </citation>
    <scope>NUCLEOTIDE SEQUENCE [LARGE SCALE GENOMIC DNA]</scope>
    <source>
        <strain evidence="3">CBS 366.77</strain>
    </source>
</reference>
<dbReference type="Gene3D" id="1.20.5.170">
    <property type="match status" value="1"/>
</dbReference>
<dbReference type="OrthoDB" id="2245989at2759"/>
<keyword evidence="3" id="KW-1185">Reference proteome</keyword>
<evidence type="ECO:0000256" key="1">
    <source>
        <dbReference type="SAM" id="MobiDB-lite"/>
    </source>
</evidence>
<evidence type="ECO:0000313" key="3">
    <source>
        <dbReference type="Proteomes" id="UP000266188"/>
    </source>
</evidence>
<dbReference type="PANTHER" id="PTHR38116">
    <property type="entry name" value="CHROMOSOME 7, WHOLE GENOME SHOTGUN SEQUENCE"/>
    <property type="match status" value="1"/>
</dbReference>
<name>A0A3A2ZL52_9EURO</name>